<sequence length="496" mass="53334">MTLTILVSFSLLALVVTSRPIVPQARSEESIQSSTDVQHTVQAIFQYRTGRPPACLDCAEEEDIRIHLTSSEEQDGYLAQLDGLDAVRAILPLGLDGALTDDEAKLYSLLRESKTGGHLDDLEGGERPMQDDELISQTGNDPPSPSPEPSTSIDPATNERAPTTFPSPPLLVLALSCGAALISLLCIIAVLYAAQISSKGVFTSDLAWEMMPKLEKQALGGADADDEDGSGPSKERDVLLVKDVAPSIELEAFEMSAEKVEGKEGLVQAAPSPELTPEDDERDEDTNEDYQDAPDSGLLFADTGGSSTIKRSESPRIVIEEHPDPELLPLFPTLMTPTPFATPDHTPHSTPLLSPLRRPLQMRETPTASPISKPAWSLRAADSPSFALSRSSTPLPFSRSSSPKLPGALIFDSSDDEGEYGASSETDIGTVGHADRRHAYRAPIPELDIAFALQLRPGLGLGADPAWLVRFLMAMFGWMTVLLGGGGVRREQRVAH</sequence>
<feature type="compositionally biased region" description="Low complexity" evidence="1">
    <location>
        <begin position="391"/>
        <end position="403"/>
    </location>
</feature>
<name>A0A401GM98_9APHY</name>
<dbReference type="RefSeq" id="XP_027614241.1">
    <property type="nucleotide sequence ID" value="XM_027758440.1"/>
</dbReference>
<evidence type="ECO:0008006" key="6">
    <source>
        <dbReference type="Google" id="ProtNLM"/>
    </source>
</evidence>
<keyword evidence="3" id="KW-0732">Signal</keyword>
<dbReference type="GeneID" id="38780245"/>
<organism evidence="4 5">
    <name type="scientific">Sparassis crispa</name>
    <dbReference type="NCBI Taxonomy" id="139825"/>
    <lineage>
        <taxon>Eukaryota</taxon>
        <taxon>Fungi</taxon>
        <taxon>Dikarya</taxon>
        <taxon>Basidiomycota</taxon>
        <taxon>Agaricomycotina</taxon>
        <taxon>Agaricomycetes</taxon>
        <taxon>Polyporales</taxon>
        <taxon>Sparassidaceae</taxon>
        <taxon>Sparassis</taxon>
    </lineage>
</organism>
<keyword evidence="2" id="KW-0812">Transmembrane</keyword>
<keyword evidence="5" id="KW-1185">Reference proteome</keyword>
<feature type="signal peptide" evidence="3">
    <location>
        <begin position="1"/>
        <end position="18"/>
    </location>
</feature>
<dbReference type="OrthoDB" id="2686083at2759"/>
<accession>A0A401GM98</accession>
<dbReference type="EMBL" id="BFAD01000005">
    <property type="protein sequence ID" value="GBE83328.1"/>
    <property type="molecule type" value="Genomic_DNA"/>
</dbReference>
<feature type="compositionally biased region" description="Acidic residues" evidence="1">
    <location>
        <begin position="276"/>
        <end position="292"/>
    </location>
</feature>
<feature type="chain" id="PRO_5019468250" description="Transmembrane protein" evidence="3">
    <location>
        <begin position="19"/>
        <end position="496"/>
    </location>
</feature>
<evidence type="ECO:0000256" key="1">
    <source>
        <dbReference type="SAM" id="MobiDB-lite"/>
    </source>
</evidence>
<feature type="transmembrane region" description="Helical" evidence="2">
    <location>
        <begin position="467"/>
        <end position="488"/>
    </location>
</feature>
<feature type="region of interest" description="Disordered" evidence="1">
    <location>
        <begin position="117"/>
        <end position="162"/>
    </location>
</feature>
<evidence type="ECO:0000313" key="4">
    <source>
        <dbReference type="EMBL" id="GBE83328.1"/>
    </source>
</evidence>
<feature type="compositionally biased region" description="Basic and acidic residues" evidence="1">
    <location>
        <begin position="117"/>
        <end position="130"/>
    </location>
</feature>
<comment type="caution">
    <text evidence="4">The sequence shown here is derived from an EMBL/GenBank/DDBJ whole genome shotgun (WGS) entry which is preliminary data.</text>
</comment>
<dbReference type="Proteomes" id="UP000287166">
    <property type="component" value="Unassembled WGS sequence"/>
</dbReference>
<feature type="region of interest" description="Disordered" evidence="1">
    <location>
        <begin position="259"/>
        <end position="312"/>
    </location>
</feature>
<feature type="transmembrane region" description="Helical" evidence="2">
    <location>
        <begin position="170"/>
        <end position="194"/>
    </location>
</feature>
<dbReference type="STRING" id="139825.A0A401GM98"/>
<gene>
    <name evidence="4" type="ORF">SCP_0503760</name>
</gene>
<keyword evidence="2" id="KW-0472">Membrane</keyword>
<reference evidence="4 5" key="1">
    <citation type="journal article" date="2018" name="Sci. Rep.">
        <title>Genome sequence of the cauliflower mushroom Sparassis crispa (Hanabiratake) and its association with beneficial usage.</title>
        <authorList>
            <person name="Kiyama R."/>
            <person name="Furutani Y."/>
            <person name="Kawaguchi K."/>
            <person name="Nakanishi T."/>
        </authorList>
    </citation>
    <scope>NUCLEOTIDE SEQUENCE [LARGE SCALE GENOMIC DNA]</scope>
</reference>
<protein>
    <recommendedName>
        <fullName evidence="6">Transmembrane protein</fullName>
    </recommendedName>
</protein>
<evidence type="ECO:0000313" key="5">
    <source>
        <dbReference type="Proteomes" id="UP000287166"/>
    </source>
</evidence>
<dbReference type="InParanoid" id="A0A401GM98"/>
<evidence type="ECO:0000256" key="2">
    <source>
        <dbReference type="SAM" id="Phobius"/>
    </source>
</evidence>
<feature type="region of interest" description="Disordered" evidence="1">
    <location>
        <begin position="391"/>
        <end position="429"/>
    </location>
</feature>
<evidence type="ECO:0000256" key="3">
    <source>
        <dbReference type="SAM" id="SignalP"/>
    </source>
</evidence>
<dbReference type="AlphaFoldDB" id="A0A401GM98"/>
<keyword evidence="2" id="KW-1133">Transmembrane helix</keyword>
<proteinExistence type="predicted"/>